<reference evidence="2" key="1">
    <citation type="submission" date="2023-09" db="UniProtKB">
        <authorList>
            <consortium name="Ensembl"/>
        </authorList>
    </citation>
    <scope>IDENTIFICATION</scope>
</reference>
<dbReference type="Pfam" id="PF18139">
    <property type="entry name" value="LSDAT_euk"/>
    <property type="match status" value="1"/>
</dbReference>
<proteinExistence type="predicted"/>
<feature type="domain" description="TRPM SLOG" evidence="1">
    <location>
        <begin position="15"/>
        <end position="69"/>
    </location>
</feature>
<sequence length="101" mass="10818">YVASFSSSIYLHYCEGGAWILTNGLRFGITKHLGQAVRDHSLASTSSKVRVVAIGIAPWNMIHNREALRAGVVGGAQVCSTAIVLHHQIKCKAFTGPAVRS</sequence>
<dbReference type="AlphaFoldDB" id="A0A3B4ZXU8"/>
<dbReference type="InterPro" id="IPR041491">
    <property type="entry name" value="TRPM_SLOG"/>
</dbReference>
<name>A0A3B4ZXU8_9TELE</name>
<dbReference type="GO" id="GO:0005886">
    <property type="term" value="C:plasma membrane"/>
    <property type="evidence" value="ECO:0007669"/>
    <property type="project" value="TreeGrafter"/>
</dbReference>
<dbReference type="GO" id="GO:0099604">
    <property type="term" value="F:ligand-gated calcium channel activity"/>
    <property type="evidence" value="ECO:0007669"/>
    <property type="project" value="TreeGrafter"/>
</dbReference>
<evidence type="ECO:0000313" key="2">
    <source>
        <dbReference type="Ensembl" id="ENSSPAP00000013140.1"/>
    </source>
</evidence>
<dbReference type="STRING" id="144197.ENSSPAP00000013140"/>
<dbReference type="GeneTree" id="ENSGT00940000160588"/>
<accession>A0A3B4ZXU8</accession>
<dbReference type="Ensembl" id="ENSSPAT00000013361.1">
    <property type="protein sequence ID" value="ENSSPAP00000013140.1"/>
    <property type="gene ID" value="ENSSPAG00000009961.1"/>
</dbReference>
<organism evidence="2">
    <name type="scientific">Stegastes partitus</name>
    <name type="common">bicolor damselfish</name>
    <dbReference type="NCBI Taxonomy" id="144197"/>
    <lineage>
        <taxon>Eukaryota</taxon>
        <taxon>Metazoa</taxon>
        <taxon>Chordata</taxon>
        <taxon>Craniata</taxon>
        <taxon>Vertebrata</taxon>
        <taxon>Euteleostomi</taxon>
        <taxon>Actinopterygii</taxon>
        <taxon>Neopterygii</taxon>
        <taxon>Teleostei</taxon>
        <taxon>Neoteleostei</taxon>
        <taxon>Acanthomorphata</taxon>
        <taxon>Ovalentaria</taxon>
        <taxon>Pomacentridae</taxon>
        <taxon>Stegastes</taxon>
    </lineage>
</organism>
<evidence type="ECO:0000259" key="1">
    <source>
        <dbReference type="Pfam" id="PF18139"/>
    </source>
</evidence>
<protein>
    <recommendedName>
        <fullName evidence="1">TRPM SLOG domain-containing protein</fullName>
    </recommendedName>
</protein>
<dbReference type="GO" id="GO:0005227">
    <property type="term" value="F:calcium-activated cation channel activity"/>
    <property type="evidence" value="ECO:0007669"/>
    <property type="project" value="TreeGrafter"/>
</dbReference>